<evidence type="ECO:0000313" key="1">
    <source>
        <dbReference type="EMBL" id="CAL1672361.1"/>
    </source>
</evidence>
<name>A0AAV2MXP7_9HYME</name>
<dbReference type="Proteomes" id="UP001497644">
    <property type="component" value="Unassembled WGS sequence"/>
</dbReference>
<protein>
    <submittedName>
        <fullName evidence="1">Uncharacterized protein</fullName>
    </submittedName>
</protein>
<dbReference type="AlphaFoldDB" id="A0AAV2MXP7"/>
<comment type="caution">
    <text evidence="1">The sequence shown here is derived from an EMBL/GenBank/DDBJ whole genome shotgun (WGS) entry which is preliminary data.</text>
</comment>
<sequence length="172" mass="19787">MMKKPIDNQDAIFECTLIGFNNQISHTKKRQLKGFLREKVASHLIDAKKQATIWRTEEAKKIMEFGDQSPPILFSSHVLRKAKQSELDNRLGITDCDPIRSLQICKYVKRPGSIHGIGLDPFYVMYWSKEQLTMYKIINRSQNAYFTMDATGSIAKKLTIPDGTKSSHLFLY</sequence>
<organism evidence="1 2">
    <name type="scientific">Lasius platythorax</name>
    <dbReference type="NCBI Taxonomy" id="488582"/>
    <lineage>
        <taxon>Eukaryota</taxon>
        <taxon>Metazoa</taxon>
        <taxon>Ecdysozoa</taxon>
        <taxon>Arthropoda</taxon>
        <taxon>Hexapoda</taxon>
        <taxon>Insecta</taxon>
        <taxon>Pterygota</taxon>
        <taxon>Neoptera</taxon>
        <taxon>Endopterygota</taxon>
        <taxon>Hymenoptera</taxon>
        <taxon>Apocrita</taxon>
        <taxon>Aculeata</taxon>
        <taxon>Formicoidea</taxon>
        <taxon>Formicidae</taxon>
        <taxon>Formicinae</taxon>
        <taxon>Lasius</taxon>
        <taxon>Lasius</taxon>
    </lineage>
</organism>
<gene>
    <name evidence="1" type="ORF">LPLAT_LOCUS7030</name>
</gene>
<accession>A0AAV2MXP7</accession>
<evidence type="ECO:0000313" key="2">
    <source>
        <dbReference type="Proteomes" id="UP001497644"/>
    </source>
</evidence>
<reference evidence="1" key="1">
    <citation type="submission" date="2024-04" db="EMBL/GenBank/DDBJ databases">
        <authorList>
            <consortium name="Molecular Ecology Group"/>
        </authorList>
    </citation>
    <scope>NUCLEOTIDE SEQUENCE</scope>
</reference>
<proteinExistence type="predicted"/>
<dbReference type="EMBL" id="CAXIPU020000523">
    <property type="protein sequence ID" value="CAL1672361.1"/>
    <property type="molecule type" value="Genomic_DNA"/>
</dbReference>
<keyword evidence="2" id="KW-1185">Reference proteome</keyword>